<dbReference type="Gene3D" id="3.10.129.10">
    <property type="entry name" value="Hotdog Thioesterase"/>
    <property type="match status" value="1"/>
</dbReference>
<dbReference type="Pfam" id="PF13452">
    <property type="entry name" value="FAS1_DH_region"/>
    <property type="match status" value="1"/>
</dbReference>
<dbReference type="InterPro" id="IPR039569">
    <property type="entry name" value="FAS1-like_DH_region"/>
</dbReference>
<evidence type="ECO:0000259" key="2">
    <source>
        <dbReference type="Pfam" id="PF13452"/>
    </source>
</evidence>
<dbReference type="CDD" id="cd03441">
    <property type="entry name" value="R_hydratase_like"/>
    <property type="match status" value="1"/>
</dbReference>
<feature type="region of interest" description="Disordered" evidence="1">
    <location>
        <begin position="148"/>
        <end position="170"/>
    </location>
</feature>
<gene>
    <name evidence="3" type="ORF">OG929_02370</name>
</gene>
<accession>A0ABZ1WNH9</accession>
<name>A0ABZ1WNH9_9ACTN</name>
<protein>
    <submittedName>
        <fullName evidence="3">MaoC family dehydratase N-terminal domain-containing protein</fullName>
    </submittedName>
</protein>
<dbReference type="InterPro" id="IPR016709">
    <property type="entry name" value="HadA-like"/>
</dbReference>
<evidence type="ECO:0000256" key="1">
    <source>
        <dbReference type="SAM" id="MobiDB-lite"/>
    </source>
</evidence>
<organism evidence="3 4">
    <name type="scientific">Streptomyces pseudovenezuelae</name>
    <dbReference type="NCBI Taxonomy" id="67350"/>
    <lineage>
        <taxon>Bacteria</taxon>
        <taxon>Bacillati</taxon>
        <taxon>Actinomycetota</taxon>
        <taxon>Actinomycetes</taxon>
        <taxon>Kitasatosporales</taxon>
        <taxon>Streptomycetaceae</taxon>
        <taxon>Streptomyces</taxon>
        <taxon>Streptomyces aurantiacus group</taxon>
    </lineage>
</organism>
<dbReference type="RefSeq" id="WP_329257900.1">
    <property type="nucleotide sequence ID" value="NZ_CP107755.1"/>
</dbReference>
<dbReference type="PIRSF" id="PIRSF018072">
    <property type="entry name" value="UCP018072"/>
    <property type="match status" value="1"/>
</dbReference>
<reference evidence="3" key="1">
    <citation type="submission" date="2022-10" db="EMBL/GenBank/DDBJ databases">
        <title>The complete genomes of actinobacterial strains from the NBC collection.</title>
        <authorList>
            <person name="Joergensen T.S."/>
            <person name="Alvarez Arevalo M."/>
            <person name="Sterndorff E.B."/>
            <person name="Faurdal D."/>
            <person name="Vuksanovic O."/>
            <person name="Mourched A.-S."/>
            <person name="Charusanti P."/>
            <person name="Shaw S."/>
            <person name="Blin K."/>
            <person name="Weber T."/>
        </authorList>
    </citation>
    <scope>NUCLEOTIDE SEQUENCE</scope>
    <source>
        <strain evidence="3">NBC_00686</strain>
    </source>
</reference>
<dbReference type="SUPFAM" id="SSF54637">
    <property type="entry name" value="Thioesterase/thiol ester dehydrase-isomerase"/>
    <property type="match status" value="1"/>
</dbReference>
<evidence type="ECO:0000313" key="4">
    <source>
        <dbReference type="Proteomes" id="UP001432168"/>
    </source>
</evidence>
<dbReference type="Proteomes" id="UP001432168">
    <property type="component" value="Chromosome"/>
</dbReference>
<dbReference type="GeneID" id="95703454"/>
<dbReference type="EMBL" id="CP109011">
    <property type="protein sequence ID" value="WUT41172.1"/>
    <property type="molecule type" value="Genomic_DNA"/>
</dbReference>
<feature type="compositionally biased region" description="Low complexity" evidence="1">
    <location>
        <begin position="151"/>
        <end position="170"/>
    </location>
</feature>
<feature type="domain" description="FAS1-like dehydratase" evidence="2">
    <location>
        <begin position="7"/>
        <end position="138"/>
    </location>
</feature>
<sequence length="170" mass="19046">MALNHDFVGRTHAPDEVYEVSREKIRDYAVATGDTHPVYLDPEAARALGHPDVIAPPSFAVMLFFRFGGWPLYDPEFGKRKEPVCVHRAQRVEHQRPIRPGDRLVQSTTVDDMSVMGEHEQWVMTHRISTVDGEHVCTVVNTILSRGTASLPRQTPTAPAPAPELQTQEV</sequence>
<dbReference type="InterPro" id="IPR029069">
    <property type="entry name" value="HotDog_dom_sf"/>
</dbReference>
<proteinExistence type="predicted"/>
<keyword evidence="4" id="KW-1185">Reference proteome</keyword>
<evidence type="ECO:0000313" key="3">
    <source>
        <dbReference type="EMBL" id="WUT41172.1"/>
    </source>
</evidence>